<evidence type="ECO:0000256" key="1">
    <source>
        <dbReference type="SAM" id="SignalP"/>
    </source>
</evidence>
<evidence type="ECO:0000313" key="2">
    <source>
        <dbReference type="EMBL" id="CCX09252.1"/>
    </source>
</evidence>
<feature type="signal peptide" evidence="1">
    <location>
        <begin position="1"/>
        <end position="17"/>
    </location>
</feature>
<protein>
    <submittedName>
        <fullName evidence="2">Uncharacterized protein</fullName>
    </submittedName>
</protein>
<dbReference type="EMBL" id="HF935447">
    <property type="protein sequence ID" value="CCX09252.1"/>
    <property type="molecule type" value="Genomic_DNA"/>
</dbReference>
<proteinExistence type="predicted"/>
<dbReference type="Proteomes" id="UP000018144">
    <property type="component" value="Unassembled WGS sequence"/>
</dbReference>
<reference evidence="2 3" key="1">
    <citation type="journal article" date="2013" name="PLoS Genet.">
        <title>The genome and development-dependent transcriptomes of Pyronema confluens: a window into fungal evolution.</title>
        <authorList>
            <person name="Traeger S."/>
            <person name="Altegoer F."/>
            <person name="Freitag M."/>
            <person name="Gabaldon T."/>
            <person name="Kempken F."/>
            <person name="Kumar A."/>
            <person name="Marcet-Houben M."/>
            <person name="Poggeler S."/>
            <person name="Stajich J.E."/>
            <person name="Nowrousian M."/>
        </authorList>
    </citation>
    <scope>NUCLEOTIDE SEQUENCE [LARGE SCALE GENOMIC DNA]</scope>
    <source>
        <strain evidence="3">CBS 100304</strain>
        <tissue evidence="2">Vegetative mycelium</tissue>
    </source>
</reference>
<organism evidence="2 3">
    <name type="scientific">Pyronema omphalodes (strain CBS 100304)</name>
    <name type="common">Pyronema confluens</name>
    <dbReference type="NCBI Taxonomy" id="1076935"/>
    <lineage>
        <taxon>Eukaryota</taxon>
        <taxon>Fungi</taxon>
        <taxon>Dikarya</taxon>
        <taxon>Ascomycota</taxon>
        <taxon>Pezizomycotina</taxon>
        <taxon>Pezizomycetes</taxon>
        <taxon>Pezizales</taxon>
        <taxon>Pyronemataceae</taxon>
        <taxon>Pyronema</taxon>
    </lineage>
</organism>
<name>U4L0V1_PYROM</name>
<keyword evidence="1" id="KW-0732">Signal</keyword>
<feature type="chain" id="PRO_5004651814" evidence="1">
    <location>
        <begin position="18"/>
        <end position="164"/>
    </location>
</feature>
<sequence length="164" mass="17589">MKFTAIALLSFTLLTSAAPSLEKRNMDICHFKDATVDGQLAINPAKPGVVKCCNTTPGKCIESSQCSASHPRQWCCPPWSRNLNGCSIFFGNPKSAGPRKCLARPFYNGLLACCKQIGGGRVTCVDGKGPVGGNCAGEFSQQYCCIAGPNRKQWNECQASYTLT</sequence>
<evidence type="ECO:0000313" key="3">
    <source>
        <dbReference type="Proteomes" id="UP000018144"/>
    </source>
</evidence>
<accession>U4L0V1</accession>
<gene>
    <name evidence="2" type="ORF">PCON_08845</name>
</gene>
<dbReference type="AlphaFoldDB" id="U4L0V1"/>
<keyword evidence="3" id="KW-1185">Reference proteome</keyword>